<keyword evidence="1" id="KW-0732">Signal</keyword>
<comment type="caution">
    <text evidence="2">The sequence shown here is derived from an EMBL/GenBank/DDBJ whole genome shotgun (WGS) entry which is preliminary data.</text>
</comment>
<dbReference type="EMBL" id="JAUEPU010000006">
    <property type="protein sequence ID" value="KAK0501620.1"/>
    <property type="molecule type" value="Genomic_DNA"/>
</dbReference>
<dbReference type="InterPro" id="IPR013320">
    <property type="entry name" value="ConA-like_dom_sf"/>
</dbReference>
<evidence type="ECO:0000313" key="3">
    <source>
        <dbReference type="Proteomes" id="UP001175228"/>
    </source>
</evidence>
<feature type="chain" id="PRO_5041252483" evidence="1">
    <location>
        <begin position="23"/>
        <end position="315"/>
    </location>
</feature>
<feature type="signal peptide" evidence="1">
    <location>
        <begin position="1"/>
        <end position="22"/>
    </location>
</feature>
<reference evidence="2" key="1">
    <citation type="submission" date="2023-06" db="EMBL/GenBank/DDBJ databases">
        <authorList>
            <consortium name="Lawrence Berkeley National Laboratory"/>
            <person name="Ahrendt S."/>
            <person name="Sahu N."/>
            <person name="Indic B."/>
            <person name="Wong-Bajracharya J."/>
            <person name="Merenyi Z."/>
            <person name="Ke H.-M."/>
            <person name="Monk M."/>
            <person name="Kocsube S."/>
            <person name="Drula E."/>
            <person name="Lipzen A."/>
            <person name="Balint B."/>
            <person name="Henrissat B."/>
            <person name="Andreopoulos B."/>
            <person name="Martin F.M."/>
            <person name="Harder C.B."/>
            <person name="Rigling D."/>
            <person name="Ford K.L."/>
            <person name="Foster G.D."/>
            <person name="Pangilinan J."/>
            <person name="Papanicolaou A."/>
            <person name="Barry K."/>
            <person name="LaButti K."/>
            <person name="Viragh M."/>
            <person name="Koriabine M."/>
            <person name="Yan M."/>
            <person name="Riley R."/>
            <person name="Champramary S."/>
            <person name="Plett K.L."/>
            <person name="Tsai I.J."/>
            <person name="Slot J."/>
            <person name="Sipos G."/>
            <person name="Plett J."/>
            <person name="Nagy L.G."/>
            <person name="Grigoriev I.V."/>
        </authorList>
    </citation>
    <scope>NUCLEOTIDE SEQUENCE</scope>
    <source>
        <strain evidence="2">HWK02</strain>
    </source>
</reference>
<protein>
    <submittedName>
        <fullName evidence="2">Endo-beta-glucanase</fullName>
    </submittedName>
</protein>
<dbReference type="PANTHER" id="PTHR10963">
    <property type="entry name" value="GLYCOSYL HYDROLASE-RELATED"/>
    <property type="match status" value="1"/>
</dbReference>
<dbReference type="Pfam" id="PF26113">
    <property type="entry name" value="GH16_XgeA"/>
    <property type="match status" value="2"/>
</dbReference>
<dbReference type="GO" id="GO:0009251">
    <property type="term" value="P:glucan catabolic process"/>
    <property type="evidence" value="ECO:0007669"/>
    <property type="project" value="TreeGrafter"/>
</dbReference>
<dbReference type="AlphaFoldDB" id="A0AA39QGF9"/>
<proteinExistence type="predicted"/>
<evidence type="ECO:0000313" key="2">
    <source>
        <dbReference type="EMBL" id="KAK0501620.1"/>
    </source>
</evidence>
<organism evidence="2 3">
    <name type="scientific">Armillaria luteobubalina</name>
    <dbReference type="NCBI Taxonomy" id="153913"/>
    <lineage>
        <taxon>Eukaryota</taxon>
        <taxon>Fungi</taxon>
        <taxon>Dikarya</taxon>
        <taxon>Basidiomycota</taxon>
        <taxon>Agaricomycotina</taxon>
        <taxon>Agaricomycetes</taxon>
        <taxon>Agaricomycetidae</taxon>
        <taxon>Agaricales</taxon>
        <taxon>Marasmiineae</taxon>
        <taxon>Physalacriaceae</taxon>
        <taxon>Armillaria</taxon>
    </lineage>
</organism>
<sequence>MPSFTSAISVALFASLVSPAVGVSYSQSDSYVGSEFNSGFSYQAISDPTNGRVNYVDAAAATNQNLTYTSDDTFILRADYMNVLDPAGAGRDSVRIQSNKQYGSNTVMVFNMRHMPQGCGTWPAVWTVAVPWPTMGEIDIVEGSTTRRITRRLYTLLKAAQCRIRETKLESCLRLIVMLQLMATLVVVFKFQTHSAMDQLSITMVEDVERTDTFIKIWFWSRNSNNIPADVLNGDLNVNTDAWGAPFANFPNTSCSITDRFSAHNIIINLTFCGDWAGNVYSTSNCPSSCIDFVNNNPAAFVDAYFDFAWIKVYG</sequence>
<dbReference type="PANTHER" id="PTHR10963:SF24">
    <property type="entry name" value="GLYCOSIDASE C21B10.07-RELATED"/>
    <property type="match status" value="1"/>
</dbReference>
<name>A0AA39QGF9_9AGAR</name>
<evidence type="ECO:0000256" key="1">
    <source>
        <dbReference type="SAM" id="SignalP"/>
    </source>
</evidence>
<accession>A0AA39QGF9</accession>
<keyword evidence="3" id="KW-1185">Reference proteome</keyword>
<dbReference type="Proteomes" id="UP001175228">
    <property type="component" value="Unassembled WGS sequence"/>
</dbReference>
<gene>
    <name evidence="2" type="ORF">EDD18DRAFT_1101356</name>
</gene>
<dbReference type="InterPro" id="IPR050546">
    <property type="entry name" value="Glycosyl_Hydrlase_16"/>
</dbReference>
<dbReference type="Gene3D" id="2.60.120.200">
    <property type="match status" value="1"/>
</dbReference>
<dbReference type="SUPFAM" id="SSF49899">
    <property type="entry name" value="Concanavalin A-like lectins/glucanases"/>
    <property type="match status" value="1"/>
</dbReference>